<evidence type="ECO:0000256" key="1">
    <source>
        <dbReference type="SAM" id="Coils"/>
    </source>
</evidence>
<feature type="region of interest" description="Disordered" evidence="2">
    <location>
        <begin position="462"/>
        <end position="488"/>
    </location>
</feature>
<evidence type="ECO:0000313" key="4">
    <source>
        <dbReference type="EMBL" id="CAD9719662.1"/>
    </source>
</evidence>
<proteinExistence type="predicted"/>
<dbReference type="EMBL" id="HBHL01012963">
    <property type="protein sequence ID" value="CAD9719662.1"/>
    <property type="molecule type" value="Transcribed_RNA"/>
</dbReference>
<reference evidence="4" key="2">
    <citation type="submission" date="2021-01" db="EMBL/GenBank/DDBJ databases">
        <authorList>
            <person name="Corre E."/>
            <person name="Pelletier E."/>
            <person name="Niang G."/>
            <person name="Scheremetjew M."/>
            <person name="Finn R."/>
            <person name="Kale V."/>
            <person name="Holt S."/>
            <person name="Cochrane G."/>
            <person name="Meng A."/>
            <person name="Brown T."/>
            <person name="Cohen L."/>
        </authorList>
    </citation>
    <scope>NUCLEOTIDE SEQUENCE</scope>
    <source>
        <strain evidence="4">CCMP1205</strain>
    </source>
</reference>
<evidence type="ECO:0000313" key="6">
    <source>
        <dbReference type="Proteomes" id="UP000316726"/>
    </source>
</evidence>
<keyword evidence="6" id="KW-1185">Reference proteome</keyword>
<keyword evidence="1" id="KW-0175">Coiled coil</keyword>
<dbReference type="PANTHER" id="PTHR31596">
    <property type="entry name" value="T-CELL ACTIVATION INHIBITOR, MITOCHONDRIAL"/>
    <property type="match status" value="1"/>
</dbReference>
<evidence type="ECO:0000313" key="5">
    <source>
        <dbReference type="EMBL" id="QDZ18024.1"/>
    </source>
</evidence>
<dbReference type="InterPro" id="IPR028031">
    <property type="entry name" value="DUF4460"/>
</dbReference>
<gene>
    <name evidence="5" type="ORF">A3770_01p05420</name>
    <name evidence="4" type="ORF">CPRI1469_LOCUS8528</name>
</gene>
<organism evidence="5 6">
    <name type="scientific">Chloropicon primus</name>
    <dbReference type="NCBI Taxonomy" id="1764295"/>
    <lineage>
        <taxon>Eukaryota</taxon>
        <taxon>Viridiplantae</taxon>
        <taxon>Chlorophyta</taxon>
        <taxon>Chloropicophyceae</taxon>
        <taxon>Chloropicales</taxon>
        <taxon>Chloropicaceae</taxon>
        <taxon>Chloropicon</taxon>
    </lineage>
</organism>
<dbReference type="OrthoDB" id="511153at2759"/>
<name>A0A5B8MD28_9CHLO</name>
<feature type="domain" description="DUF4460" evidence="3">
    <location>
        <begin position="4"/>
        <end position="90"/>
    </location>
</feature>
<dbReference type="GO" id="GO:0005739">
    <property type="term" value="C:mitochondrion"/>
    <property type="evidence" value="ECO:0007669"/>
    <property type="project" value="TreeGrafter"/>
</dbReference>
<dbReference type="PANTHER" id="PTHR31596:SF1">
    <property type="entry name" value="T-CELL ACTIVATION INHIBITOR, MITOCHONDRIAL"/>
    <property type="match status" value="1"/>
</dbReference>
<reference evidence="5 6" key="1">
    <citation type="submission" date="2018-07" db="EMBL/GenBank/DDBJ databases">
        <title>The complete nuclear genome of the prasinophyte Chloropicon primus (CCMP1205).</title>
        <authorList>
            <person name="Pombert J.-F."/>
            <person name="Otis C."/>
            <person name="Turmel M."/>
            <person name="Lemieux C."/>
        </authorList>
    </citation>
    <scope>NUCLEOTIDE SEQUENCE [LARGE SCALE GENOMIC DNA]</scope>
    <source>
        <strain evidence="5 6">CCMP1205</strain>
    </source>
</reference>
<feature type="compositionally biased region" description="Basic and acidic residues" evidence="2">
    <location>
        <begin position="476"/>
        <end position="488"/>
    </location>
</feature>
<dbReference type="Proteomes" id="UP000316726">
    <property type="component" value="Chromosome 1"/>
</dbReference>
<feature type="coiled-coil region" evidence="1">
    <location>
        <begin position="358"/>
        <end position="385"/>
    </location>
</feature>
<dbReference type="Pfam" id="PF14687">
    <property type="entry name" value="DUF4460"/>
    <property type="match status" value="1"/>
</dbReference>
<accession>A0A5B8MD28</accession>
<dbReference type="AlphaFoldDB" id="A0A5B8MD28"/>
<sequence length="513" mass="57482">MLDQESKRCIRAVVRKIHPDKFMQFPEHQAVNSDSLKELNAFLEGYAAGDTTQVVRSVPLQFWTLKEEDGVPAEATEGAFSKVKVELTGRDSLLDLFEAFDVEHSGERFRDGGSQDFLEYLRAKVGEAVAVSERFRSLSGAATRRREDIVERYRFEDLRFQDVVRTSCSNAVWQASALDTFSEALESLNAESRLTFANQRIVLHRERSRGFSAVQGREIHLVVNRTLKSQLRKIDKKLLSTLSKLNAYWRSRIDALIPAAKSILGVKAIVGDFVYSGDGGVTTSSVEDAVLWAGKIIRAKRAFELALGESEGQHKFRFTILVHSDTSLGYVEANGTMVQVRYDCPPGALVAWLSSGEAEAFNKKVEEVAETRKEESRELTRVQRALKARQVIRVSSQGDSWRSACERLVENSEFILSNVDLRGIFLAIDDEYEVWDTGAVSIPHDFTLECLVQNLQRALPTPRQRSAAQPALPHPPRREQGSVKRREVKGAACRGLALAKTRNAGGRTLLRKL</sequence>
<evidence type="ECO:0000259" key="3">
    <source>
        <dbReference type="Pfam" id="PF14687"/>
    </source>
</evidence>
<protein>
    <recommendedName>
        <fullName evidence="3">DUF4460 domain-containing protein</fullName>
    </recommendedName>
</protein>
<dbReference type="EMBL" id="CP031034">
    <property type="protein sequence ID" value="QDZ18024.1"/>
    <property type="molecule type" value="Genomic_DNA"/>
</dbReference>
<dbReference type="InterPro" id="IPR027986">
    <property type="entry name" value="TCAIM"/>
</dbReference>
<evidence type="ECO:0000256" key="2">
    <source>
        <dbReference type="SAM" id="MobiDB-lite"/>
    </source>
</evidence>